<dbReference type="GO" id="GO:0016020">
    <property type="term" value="C:membrane"/>
    <property type="evidence" value="ECO:0007669"/>
    <property type="project" value="UniProtKB-SubCell"/>
</dbReference>
<evidence type="ECO:0000256" key="2">
    <source>
        <dbReference type="ARBA" id="ARBA00004141"/>
    </source>
</evidence>
<gene>
    <name evidence="10" type="ORF">DRV85_01180</name>
</gene>
<feature type="transmembrane region" description="Helical" evidence="8">
    <location>
        <begin position="352"/>
        <end position="373"/>
    </location>
</feature>
<comment type="function">
    <text evidence="1">Resistance to tetracycline by an active tetracycline efflux. This is an energy-dependent process that decreases the accumulation of the antibiotic in whole cells. This protein functions as a metal-tetracycline/H(+) antiporter.</text>
</comment>
<evidence type="ECO:0000256" key="6">
    <source>
        <dbReference type="ARBA" id="ARBA00022989"/>
    </source>
</evidence>
<dbReference type="InterPro" id="IPR036259">
    <property type="entry name" value="MFS_trans_sf"/>
</dbReference>
<keyword evidence="11" id="KW-1185">Reference proteome</keyword>
<proteinExistence type="inferred from homology"/>
<organism evidence="10 11">
    <name type="scientific">Rhodosalinus halophilus</name>
    <dbReference type="NCBI Taxonomy" id="2259333"/>
    <lineage>
        <taxon>Bacteria</taxon>
        <taxon>Pseudomonadati</taxon>
        <taxon>Pseudomonadota</taxon>
        <taxon>Alphaproteobacteria</taxon>
        <taxon>Rhodobacterales</taxon>
        <taxon>Paracoccaceae</taxon>
        <taxon>Rhodosalinus</taxon>
    </lineage>
</organism>
<evidence type="ECO:0000313" key="11">
    <source>
        <dbReference type="Proteomes" id="UP000253370"/>
    </source>
</evidence>
<comment type="caution">
    <text evidence="10">The sequence shown here is derived from an EMBL/GenBank/DDBJ whole genome shotgun (WGS) entry which is preliminary data.</text>
</comment>
<comment type="similarity">
    <text evidence="3">Belongs to the major facilitator superfamily. TCR/Tet family.</text>
</comment>
<feature type="transmembrane region" description="Helical" evidence="8">
    <location>
        <begin position="259"/>
        <end position="278"/>
    </location>
</feature>
<dbReference type="InterPro" id="IPR020846">
    <property type="entry name" value="MFS_dom"/>
</dbReference>
<accession>A0A365UDJ2</accession>
<reference evidence="10 11" key="1">
    <citation type="submission" date="2018-07" db="EMBL/GenBank/DDBJ databases">
        <title>Rhodosalinus sp. strain E84T genomic sequence and assembly.</title>
        <authorList>
            <person name="Liu Z.-W."/>
            <person name="Lu D.-C."/>
        </authorList>
    </citation>
    <scope>NUCLEOTIDE SEQUENCE [LARGE SCALE GENOMIC DNA]</scope>
    <source>
        <strain evidence="10 11">E84</strain>
    </source>
</reference>
<evidence type="ECO:0000256" key="8">
    <source>
        <dbReference type="SAM" id="Phobius"/>
    </source>
</evidence>
<feature type="transmembrane region" description="Helical" evidence="8">
    <location>
        <begin position="114"/>
        <end position="131"/>
    </location>
</feature>
<dbReference type="AlphaFoldDB" id="A0A365UDJ2"/>
<keyword evidence="5 8" id="KW-0812">Transmembrane</keyword>
<dbReference type="SUPFAM" id="SSF103473">
    <property type="entry name" value="MFS general substrate transporter"/>
    <property type="match status" value="1"/>
</dbReference>
<keyword evidence="7 8" id="KW-0472">Membrane</keyword>
<dbReference type="PROSITE" id="PS00216">
    <property type="entry name" value="SUGAR_TRANSPORT_1"/>
    <property type="match status" value="1"/>
</dbReference>
<feature type="transmembrane region" description="Helical" evidence="8">
    <location>
        <begin position="48"/>
        <end position="73"/>
    </location>
</feature>
<dbReference type="PRINTS" id="PR01035">
    <property type="entry name" value="TCRTETA"/>
</dbReference>
<feature type="transmembrane region" description="Helical" evidence="8">
    <location>
        <begin position="171"/>
        <end position="191"/>
    </location>
</feature>
<protein>
    <submittedName>
        <fullName evidence="10">Tetracycline resistance MFS efflux pump</fullName>
    </submittedName>
</protein>
<sequence length="408" mass="42236">MTAPAAPQVGTRLPILFIMMTVMIDSMGIGLILPVLPDLILELNGGTLAAAAIWGGVLSTSFAVMQFLCGPLLGALSDRYGRRPVLLLSVGIMAVDYLVMAVAGTIWLLLAARIVGGVTSATQSTATAFLADISAPHEKAARFGLVGASFGMGFVLGPLIGGLLGEMGTRAPFYAAAALSALNLLLGLLVLPETVTDATRRPFRWGAANPLGALRQIGRLEGARALLTVFFLYQLAFYVYPATWAYFTQARFGWDPGLIGISLAVFGVSMAAVQGGLIRVVQPRLGERRMVAAGLMLSIGAFTTLSVLTSGAAVMALIPVAALGAITPPALQSIMSRAARDDEQGTLQGVLTSVNAVAVILAPLVMTSTFAAFTHPQAPVDFPGAAFLLSALLVATALAVFARRAPAA</sequence>
<evidence type="ECO:0000256" key="1">
    <source>
        <dbReference type="ARBA" id="ARBA00003279"/>
    </source>
</evidence>
<feature type="transmembrane region" description="Helical" evidence="8">
    <location>
        <begin position="85"/>
        <end position="108"/>
    </location>
</feature>
<evidence type="ECO:0000256" key="5">
    <source>
        <dbReference type="ARBA" id="ARBA00022692"/>
    </source>
</evidence>
<evidence type="ECO:0000313" key="10">
    <source>
        <dbReference type="EMBL" id="RBI87571.1"/>
    </source>
</evidence>
<dbReference type="GO" id="GO:0022857">
    <property type="term" value="F:transmembrane transporter activity"/>
    <property type="evidence" value="ECO:0007669"/>
    <property type="project" value="InterPro"/>
</dbReference>
<dbReference type="InterPro" id="IPR011701">
    <property type="entry name" value="MFS"/>
</dbReference>
<feature type="transmembrane region" description="Helical" evidence="8">
    <location>
        <begin position="225"/>
        <end position="247"/>
    </location>
</feature>
<dbReference type="InterPro" id="IPR005829">
    <property type="entry name" value="Sugar_transporter_CS"/>
</dbReference>
<feature type="transmembrane region" description="Helical" evidence="8">
    <location>
        <begin position="143"/>
        <end position="165"/>
    </location>
</feature>
<dbReference type="Pfam" id="PF07690">
    <property type="entry name" value="MFS_1"/>
    <property type="match status" value="1"/>
</dbReference>
<dbReference type="PROSITE" id="PS50850">
    <property type="entry name" value="MFS"/>
    <property type="match status" value="1"/>
</dbReference>
<evidence type="ECO:0000256" key="4">
    <source>
        <dbReference type="ARBA" id="ARBA00022448"/>
    </source>
</evidence>
<dbReference type="Gene3D" id="1.20.1250.20">
    <property type="entry name" value="MFS general substrate transporter like domains"/>
    <property type="match status" value="1"/>
</dbReference>
<dbReference type="EMBL" id="QNTQ01000001">
    <property type="protein sequence ID" value="RBI87571.1"/>
    <property type="molecule type" value="Genomic_DNA"/>
</dbReference>
<dbReference type="PANTHER" id="PTHR23504">
    <property type="entry name" value="MAJOR FACILITATOR SUPERFAMILY DOMAIN-CONTAINING PROTEIN 10"/>
    <property type="match status" value="1"/>
</dbReference>
<feature type="domain" description="Major facilitator superfamily (MFS) profile" evidence="9">
    <location>
        <begin position="14"/>
        <end position="408"/>
    </location>
</feature>
<evidence type="ECO:0000256" key="3">
    <source>
        <dbReference type="ARBA" id="ARBA00007520"/>
    </source>
</evidence>
<feature type="transmembrane region" description="Helical" evidence="8">
    <location>
        <begin position="290"/>
        <end position="308"/>
    </location>
</feature>
<feature type="transmembrane region" description="Helical" evidence="8">
    <location>
        <begin position="314"/>
        <end position="331"/>
    </location>
</feature>
<dbReference type="Proteomes" id="UP000253370">
    <property type="component" value="Unassembled WGS sequence"/>
</dbReference>
<keyword evidence="4" id="KW-0813">Transport</keyword>
<dbReference type="InterPro" id="IPR001958">
    <property type="entry name" value="Tet-R_TetA/multi-R_MdtG-like"/>
</dbReference>
<dbReference type="OrthoDB" id="9764259at2"/>
<name>A0A365UDJ2_9RHOB</name>
<dbReference type="PANTHER" id="PTHR23504:SF15">
    <property type="entry name" value="MAJOR FACILITATOR SUPERFAMILY (MFS) PROFILE DOMAIN-CONTAINING PROTEIN"/>
    <property type="match status" value="1"/>
</dbReference>
<keyword evidence="6 8" id="KW-1133">Transmembrane helix</keyword>
<evidence type="ECO:0000256" key="7">
    <source>
        <dbReference type="ARBA" id="ARBA00023136"/>
    </source>
</evidence>
<dbReference type="RefSeq" id="WP_113287594.1">
    <property type="nucleotide sequence ID" value="NZ_QNTQ01000001.1"/>
</dbReference>
<evidence type="ECO:0000259" key="9">
    <source>
        <dbReference type="PROSITE" id="PS50850"/>
    </source>
</evidence>
<feature type="transmembrane region" description="Helical" evidence="8">
    <location>
        <begin position="12"/>
        <end position="36"/>
    </location>
</feature>
<feature type="transmembrane region" description="Helical" evidence="8">
    <location>
        <begin position="385"/>
        <end position="402"/>
    </location>
</feature>
<comment type="subcellular location">
    <subcellularLocation>
        <location evidence="2">Membrane</location>
        <topology evidence="2">Multi-pass membrane protein</topology>
    </subcellularLocation>
</comment>